<evidence type="ECO:0000313" key="3">
    <source>
        <dbReference type="Proteomes" id="UP001304671"/>
    </source>
</evidence>
<reference evidence="2 3" key="1">
    <citation type="submission" date="2023-12" db="EMBL/GenBank/DDBJ databases">
        <title>Novel species of the genus Arcicella isolated from rivers.</title>
        <authorList>
            <person name="Lu H."/>
        </authorList>
    </citation>
    <scope>NUCLEOTIDE SEQUENCE [LARGE SCALE GENOMIC DNA]</scope>
    <source>
        <strain evidence="2 3">LMG 21963</strain>
    </source>
</reference>
<dbReference type="Proteomes" id="UP001304671">
    <property type="component" value="Unassembled WGS sequence"/>
</dbReference>
<dbReference type="PANTHER" id="PTHR30007:SF0">
    <property type="entry name" value="TRANSPOSASE"/>
    <property type="match status" value="1"/>
</dbReference>
<dbReference type="PANTHER" id="PTHR30007">
    <property type="entry name" value="PHP DOMAIN PROTEIN"/>
    <property type="match status" value="1"/>
</dbReference>
<dbReference type="Pfam" id="PF13340">
    <property type="entry name" value="DUF4096"/>
    <property type="match status" value="1"/>
</dbReference>
<dbReference type="InterPro" id="IPR025161">
    <property type="entry name" value="IS402-like_dom"/>
</dbReference>
<organism evidence="2 3">
    <name type="scientific">Arcicella aquatica</name>
    <dbReference type="NCBI Taxonomy" id="217141"/>
    <lineage>
        <taxon>Bacteria</taxon>
        <taxon>Pseudomonadati</taxon>
        <taxon>Bacteroidota</taxon>
        <taxon>Cytophagia</taxon>
        <taxon>Cytophagales</taxon>
        <taxon>Flectobacillaceae</taxon>
        <taxon>Arcicella</taxon>
    </lineage>
</organism>
<sequence>MQTCYQVLTDSQWEIIKEIVSDQRKRKYNLRDVLDSLFYILRTGTQWRNIPDNYPPWEAVYYYFRKWKKDGTLERLNSTLNKFERKRQGKKETPSLLCIDSQSVKLSAFISEDKGIDGNKLINGLGIPAVKDISLLIHLG</sequence>
<accession>A0ABU5QPZ2</accession>
<comment type="caution">
    <text evidence="2">The sequence shown here is derived from an EMBL/GenBank/DDBJ whole genome shotgun (WGS) entry which is preliminary data.</text>
</comment>
<evidence type="ECO:0000313" key="2">
    <source>
        <dbReference type="EMBL" id="MEA5259151.1"/>
    </source>
</evidence>
<dbReference type="RefSeq" id="WP_323250661.1">
    <property type="nucleotide sequence ID" value="NZ_JAYFUL010000026.1"/>
</dbReference>
<dbReference type="EMBL" id="JAYFUL010000026">
    <property type="protein sequence ID" value="MEA5259151.1"/>
    <property type="molecule type" value="Genomic_DNA"/>
</dbReference>
<gene>
    <name evidence="2" type="ORF">VB264_15245</name>
</gene>
<name>A0ABU5QPZ2_9BACT</name>
<feature type="domain" description="Insertion element IS402-like" evidence="1">
    <location>
        <begin position="8"/>
        <end position="76"/>
    </location>
</feature>
<evidence type="ECO:0000259" key="1">
    <source>
        <dbReference type="Pfam" id="PF13340"/>
    </source>
</evidence>
<proteinExistence type="predicted"/>
<keyword evidence="3" id="KW-1185">Reference proteome</keyword>
<protein>
    <submittedName>
        <fullName evidence="2">Transposase</fullName>
    </submittedName>
</protein>